<sequence length="140" mass="15905">MLCGNSTNLYSKYLSKNHVDLRNIFKVGDSFSVTHSIEDKHSYKPASTKKHTVLSTHNMIYMAEDLCSDNLEEKLPPKHTSVGYYVDFTHGEPVPTGNKIKINAKVTNIDKKKITFKTEVYDQDKLISSGVHKRAVIQFD</sequence>
<dbReference type="SUPFAM" id="SSF54637">
    <property type="entry name" value="Thioesterase/thiol ester dehydrase-isomerase"/>
    <property type="match status" value="1"/>
</dbReference>
<accession>A0ABR2HAE8</accession>
<proteinExistence type="predicted"/>
<dbReference type="InterPro" id="IPR025540">
    <property type="entry name" value="FlK"/>
</dbReference>
<name>A0ABR2HAE8_9EUKA</name>
<keyword evidence="3" id="KW-1185">Reference proteome</keyword>
<dbReference type="Proteomes" id="UP001470230">
    <property type="component" value="Unassembled WGS sequence"/>
</dbReference>
<dbReference type="Pfam" id="PF22636">
    <property type="entry name" value="FlK"/>
    <property type="match status" value="1"/>
</dbReference>
<dbReference type="InterPro" id="IPR054485">
    <property type="entry name" value="FlK-like_dom"/>
</dbReference>
<comment type="caution">
    <text evidence="2">The sequence shown here is derived from an EMBL/GenBank/DDBJ whole genome shotgun (WGS) entry which is preliminary data.</text>
</comment>
<reference evidence="2 3" key="1">
    <citation type="submission" date="2024-04" db="EMBL/GenBank/DDBJ databases">
        <title>Tritrichomonas musculus Genome.</title>
        <authorList>
            <person name="Alves-Ferreira E."/>
            <person name="Grigg M."/>
            <person name="Lorenzi H."/>
            <person name="Galac M."/>
        </authorList>
    </citation>
    <scope>NUCLEOTIDE SEQUENCE [LARGE SCALE GENOMIC DNA]</scope>
    <source>
        <strain evidence="2 3">EAF2021</strain>
    </source>
</reference>
<dbReference type="CDD" id="cd03440">
    <property type="entry name" value="hot_dog"/>
    <property type="match status" value="1"/>
</dbReference>
<evidence type="ECO:0000313" key="2">
    <source>
        <dbReference type="EMBL" id="KAK8843205.1"/>
    </source>
</evidence>
<dbReference type="PANTHER" id="PTHR36934:SF1">
    <property type="entry name" value="THIOESTERASE DOMAIN-CONTAINING PROTEIN"/>
    <property type="match status" value="1"/>
</dbReference>
<protein>
    <recommendedName>
        <fullName evidence="1">Fluoroacetyl-CoA-specific thioesterase-like domain-containing protein</fullName>
    </recommendedName>
</protein>
<dbReference type="EMBL" id="JAPFFF010000035">
    <property type="protein sequence ID" value="KAK8843205.1"/>
    <property type="molecule type" value="Genomic_DNA"/>
</dbReference>
<organism evidence="2 3">
    <name type="scientific">Tritrichomonas musculus</name>
    <dbReference type="NCBI Taxonomy" id="1915356"/>
    <lineage>
        <taxon>Eukaryota</taxon>
        <taxon>Metamonada</taxon>
        <taxon>Parabasalia</taxon>
        <taxon>Tritrichomonadida</taxon>
        <taxon>Tritrichomonadidae</taxon>
        <taxon>Tritrichomonas</taxon>
    </lineage>
</organism>
<evidence type="ECO:0000259" key="1">
    <source>
        <dbReference type="Pfam" id="PF22636"/>
    </source>
</evidence>
<dbReference type="Gene3D" id="3.10.129.10">
    <property type="entry name" value="Hotdog Thioesterase"/>
    <property type="match status" value="1"/>
</dbReference>
<dbReference type="InterPro" id="IPR029069">
    <property type="entry name" value="HotDog_dom_sf"/>
</dbReference>
<dbReference type="PANTHER" id="PTHR36934">
    <property type="entry name" value="BLR0278 PROTEIN"/>
    <property type="match status" value="1"/>
</dbReference>
<gene>
    <name evidence="2" type="ORF">M9Y10_025053</name>
</gene>
<evidence type="ECO:0000313" key="3">
    <source>
        <dbReference type="Proteomes" id="UP001470230"/>
    </source>
</evidence>
<feature type="domain" description="Fluoroacetyl-CoA-specific thioesterase-like" evidence="1">
    <location>
        <begin position="48"/>
        <end position="138"/>
    </location>
</feature>